<feature type="chain" id="PRO_5013017956" evidence="1">
    <location>
        <begin position="18"/>
        <end position="94"/>
    </location>
</feature>
<gene>
    <name evidence="2" type="ORF">CLUMA_CG017272</name>
</gene>
<dbReference type="EMBL" id="CVRI01000061">
    <property type="protein sequence ID" value="CRL04161.1"/>
    <property type="molecule type" value="Genomic_DNA"/>
</dbReference>
<organism evidence="2 3">
    <name type="scientific">Clunio marinus</name>
    <dbReference type="NCBI Taxonomy" id="568069"/>
    <lineage>
        <taxon>Eukaryota</taxon>
        <taxon>Metazoa</taxon>
        <taxon>Ecdysozoa</taxon>
        <taxon>Arthropoda</taxon>
        <taxon>Hexapoda</taxon>
        <taxon>Insecta</taxon>
        <taxon>Pterygota</taxon>
        <taxon>Neoptera</taxon>
        <taxon>Endopterygota</taxon>
        <taxon>Diptera</taxon>
        <taxon>Nematocera</taxon>
        <taxon>Chironomoidea</taxon>
        <taxon>Chironomidae</taxon>
        <taxon>Clunio</taxon>
    </lineage>
</organism>
<sequence length="94" mass="10242">MKFAVIVLLAFVAAIHAAPTQVSDNNVGDIVTVGINAKLDIDSKIDQDIFSVILGLKNYQRITADLPDINLPTPTSNFKITPEMIEKFKGLMAQ</sequence>
<reference evidence="2 3" key="1">
    <citation type="submission" date="2015-04" db="EMBL/GenBank/DDBJ databases">
        <authorList>
            <person name="Syromyatnikov M.Y."/>
            <person name="Popov V.N."/>
        </authorList>
    </citation>
    <scope>NUCLEOTIDE SEQUENCE [LARGE SCALE GENOMIC DNA]</scope>
</reference>
<feature type="signal peptide" evidence="1">
    <location>
        <begin position="1"/>
        <end position="17"/>
    </location>
</feature>
<evidence type="ECO:0000256" key="1">
    <source>
        <dbReference type="SAM" id="SignalP"/>
    </source>
</evidence>
<keyword evidence="1" id="KW-0732">Signal</keyword>
<dbReference type="AlphaFoldDB" id="A0A1J1IZZ1"/>
<name>A0A1J1IZZ1_9DIPT</name>
<keyword evidence="3" id="KW-1185">Reference proteome</keyword>
<protein>
    <submittedName>
        <fullName evidence="2">CLUMA_CG017272, isoform A</fullName>
    </submittedName>
</protein>
<accession>A0A1J1IZZ1</accession>
<dbReference type="Proteomes" id="UP000183832">
    <property type="component" value="Unassembled WGS sequence"/>
</dbReference>
<evidence type="ECO:0000313" key="2">
    <source>
        <dbReference type="EMBL" id="CRL04161.1"/>
    </source>
</evidence>
<evidence type="ECO:0000313" key="3">
    <source>
        <dbReference type="Proteomes" id="UP000183832"/>
    </source>
</evidence>
<proteinExistence type="predicted"/>